<proteinExistence type="predicted"/>
<dbReference type="PROSITE" id="PS50906">
    <property type="entry name" value="NIT"/>
    <property type="match status" value="1"/>
</dbReference>
<dbReference type="InterPro" id="IPR036890">
    <property type="entry name" value="HATPase_C_sf"/>
</dbReference>
<evidence type="ECO:0000259" key="10">
    <source>
        <dbReference type="PROSITE" id="PS50906"/>
    </source>
</evidence>
<evidence type="ECO:0000256" key="5">
    <source>
        <dbReference type="ARBA" id="ARBA00022692"/>
    </source>
</evidence>
<comment type="catalytic activity">
    <reaction evidence="1">
        <text>ATP + protein L-histidine = ADP + protein N-phospho-L-histidine.</text>
        <dbReference type="EC" id="2.7.13.3"/>
    </reaction>
</comment>
<keyword evidence="4" id="KW-0808">Transferase</keyword>
<feature type="region of interest" description="Disordered" evidence="8">
    <location>
        <begin position="729"/>
        <end position="876"/>
    </location>
</feature>
<dbReference type="PANTHER" id="PTHR45436">
    <property type="entry name" value="SENSOR HISTIDINE KINASE YKOH"/>
    <property type="match status" value="1"/>
</dbReference>
<keyword evidence="7" id="KW-0472">Membrane</keyword>
<dbReference type="InterPro" id="IPR013587">
    <property type="entry name" value="Nitrate/nitrite_sensing"/>
</dbReference>
<gene>
    <name evidence="11" type="ORF">Sru01_08810</name>
</gene>
<dbReference type="GO" id="GO:0000160">
    <property type="term" value="P:phosphorelay signal transduction system"/>
    <property type="evidence" value="ECO:0007669"/>
    <property type="project" value="TreeGrafter"/>
</dbReference>
<feature type="region of interest" description="Disordered" evidence="8">
    <location>
        <begin position="627"/>
        <end position="674"/>
    </location>
</feature>
<evidence type="ECO:0000313" key="12">
    <source>
        <dbReference type="Proteomes" id="UP000655287"/>
    </source>
</evidence>
<dbReference type="RefSeq" id="WP_203982546.1">
    <property type="nucleotide sequence ID" value="NZ_BOOU01000013.1"/>
</dbReference>
<dbReference type="PANTHER" id="PTHR45436:SF5">
    <property type="entry name" value="SENSOR HISTIDINE KINASE TRCS"/>
    <property type="match status" value="1"/>
</dbReference>
<dbReference type="EC" id="2.7.13.3" evidence="2"/>
<dbReference type="Gene3D" id="6.10.340.10">
    <property type="match status" value="1"/>
</dbReference>
<keyword evidence="6" id="KW-0418">Kinase</keyword>
<keyword evidence="12" id="KW-1185">Reference proteome</keyword>
<evidence type="ECO:0000256" key="4">
    <source>
        <dbReference type="ARBA" id="ARBA00022679"/>
    </source>
</evidence>
<dbReference type="GO" id="GO:0005886">
    <property type="term" value="C:plasma membrane"/>
    <property type="evidence" value="ECO:0007669"/>
    <property type="project" value="TreeGrafter"/>
</dbReference>
<dbReference type="Proteomes" id="UP000655287">
    <property type="component" value="Unassembled WGS sequence"/>
</dbReference>
<name>A0A919UXJ1_9ACTN</name>
<evidence type="ECO:0000313" key="11">
    <source>
        <dbReference type="EMBL" id="GII75899.1"/>
    </source>
</evidence>
<feature type="compositionally biased region" description="Low complexity" evidence="8">
    <location>
        <begin position="752"/>
        <end position="795"/>
    </location>
</feature>
<dbReference type="InterPro" id="IPR010910">
    <property type="entry name" value="Nitrate/nitrite_sensing_bac"/>
</dbReference>
<dbReference type="PROSITE" id="PS50109">
    <property type="entry name" value="HIS_KIN"/>
    <property type="match status" value="1"/>
</dbReference>
<feature type="domain" description="NIT" evidence="10">
    <location>
        <begin position="49"/>
        <end position="301"/>
    </location>
</feature>
<evidence type="ECO:0000256" key="8">
    <source>
        <dbReference type="SAM" id="MobiDB-lite"/>
    </source>
</evidence>
<dbReference type="Pfam" id="PF08376">
    <property type="entry name" value="NIT"/>
    <property type="match status" value="1"/>
</dbReference>
<keyword evidence="5" id="KW-0812">Transmembrane</keyword>
<evidence type="ECO:0000256" key="2">
    <source>
        <dbReference type="ARBA" id="ARBA00012438"/>
    </source>
</evidence>
<sequence length="876" mass="91779">MRPRNSRVRAKVTALLMSLVALWAFAALVTLREGLDLLSVNTLYSKVSQPAERLTAELQQERRLSLVHLGTPDGTGSRTALRAQRARTDVAGAAFQQVLTDDSVRDTASPGVMQRIVTTDQAYRRLVGLRPEIDEHRAGRYATEEAFAGVIEGLYHIHDGLSALDDDQLAQDTRALLALARARELLSREDAQAAGALATGGFDVTDGVRFAQAAGAQRLLLARAGADLPEDVRPGFRQLADGESMRRLRTLEDRLIQNSWAGERIRVDPASWDTATKAVISRLDKLITAGGDTLVDRATPLAFGVIVRLVLAGGLGLLAVIFSIILSITTARDLVRRLEQLRGAALDLAGRRLPGVVARLGRGEDVDVATEAPPLTVGNDAIGQVGQAFNTVQETAVRVAVEQAELRRGYRAILLNLARRTQSLVHRQLGILDAMERRATEPAELADLFRVDHLATRMRRNAENLIVLSGASPGRAWRRSVPMVDVVRGALAEIEDYTQVTLMPMGEAELAGRAIGDVIHLLAELIENAVSFSPPYATVQVSGQEVGKGYVVEIEDRGLGMSEADLAVANARIAEPPEFRLTDTPRLGLFVVSRLAARHDIQVTLKSSPYGGTTVIVLIPRELINGDSEAEPGMDAMTERAGAPGEPGPGGAVVPSQGRQALPPAPRDGVNGAGVNGAGVNGAGVNGAGVNGAGVNGGGVNGGGTPHDVPETVQAGDHVPAEWAQEWSGGATAGGLPRRRAARPAPAPAPAGSPDAGEAAPPAMAGHGPVADGGPVAATGPGPVADGGPVAPAGASEPAFTPSGLPRRVAQANLAPGLREDPPPPPEATAQEDDGLSPDDLRRLMASFQSGTERARSEAAGRPRPAAEPEPPIAPR</sequence>
<dbReference type="SUPFAM" id="SSF55874">
    <property type="entry name" value="ATPase domain of HSP90 chaperone/DNA topoisomerase II/histidine kinase"/>
    <property type="match status" value="1"/>
</dbReference>
<dbReference type="EMBL" id="BOOU01000013">
    <property type="protein sequence ID" value="GII75899.1"/>
    <property type="molecule type" value="Genomic_DNA"/>
</dbReference>
<keyword evidence="7" id="KW-1133">Transmembrane helix</keyword>
<feature type="domain" description="Histidine kinase" evidence="9">
    <location>
        <begin position="518"/>
        <end position="623"/>
    </location>
</feature>
<evidence type="ECO:0000256" key="7">
    <source>
        <dbReference type="ARBA" id="ARBA00022989"/>
    </source>
</evidence>
<dbReference type="InterPro" id="IPR050428">
    <property type="entry name" value="TCS_sensor_his_kinase"/>
</dbReference>
<dbReference type="InterPro" id="IPR005467">
    <property type="entry name" value="His_kinase_dom"/>
</dbReference>
<reference evidence="11" key="1">
    <citation type="submission" date="2021-01" db="EMBL/GenBank/DDBJ databases">
        <title>Whole genome shotgun sequence of Sphaerisporangium rufum NBRC 109079.</title>
        <authorList>
            <person name="Komaki H."/>
            <person name="Tamura T."/>
        </authorList>
    </citation>
    <scope>NUCLEOTIDE SEQUENCE</scope>
    <source>
        <strain evidence="11">NBRC 109079</strain>
    </source>
</reference>
<evidence type="ECO:0000259" key="9">
    <source>
        <dbReference type="PROSITE" id="PS50109"/>
    </source>
</evidence>
<dbReference type="Pfam" id="PF02518">
    <property type="entry name" value="HATPase_c"/>
    <property type="match status" value="1"/>
</dbReference>
<accession>A0A919UXJ1</accession>
<evidence type="ECO:0000256" key="6">
    <source>
        <dbReference type="ARBA" id="ARBA00022777"/>
    </source>
</evidence>
<evidence type="ECO:0000256" key="3">
    <source>
        <dbReference type="ARBA" id="ARBA00022553"/>
    </source>
</evidence>
<dbReference type="GO" id="GO:0004673">
    <property type="term" value="F:protein histidine kinase activity"/>
    <property type="evidence" value="ECO:0007669"/>
    <property type="project" value="UniProtKB-EC"/>
</dbReference>
<protein>
    <recommendedName>
        <fullName evidence="2">histidine kinase</fullName>
        <ecNumber evidence="2">2.7.13.3</ecNumber>
    </recommendedName>
</protein>
<dbReference type="AlphaFoldDB" id="A0A919UXJ1"/>
<dbReference type="Gene3D" id="3.30.565.10">
    <property type="entry name" value="Histidine kinase-like ATPase, C-terminal domain"/>
    <property type="match status" value="1"/>
</dbReference>
<dbReference type="InterPro" id="IPR003594">
    <property type="entry name" value="HATPase_dom"/>
</dbReference>
<keyword evidence="3" id="KW-0597">Phosphoprotein</keyword>
<evidence type="ECO:0000256" key="1">
    <source>
        <dbReference type="ARBA" id="ARBA00000085"/>
    </source>
</evidence>
<dbReference type="SMART" id="SM00387">
    <property type="entry name" value="HATPase_c"/>
    <property type="match status" value="1"/>
</dbReference>
<organism evidence="11 12">
    <name type="scientific">Sphaerisporangium rufum</name>
    <dbReference type="NCBI Taxonomy" id="1381558"/>
    <lineage>
        <taxon>Bacteria</taxon>
        <taxon>Bacillati</taxon>
        <taxon>Actinomycetota</taxon>
        <taxon>Actinomycetes</taxon>
        <taxon>Streptosporangiales</taxon>
        <taxon>Streptosporangiaceae</taxon>
        <taxon>Sphaerisporangium</taxon>
    </lineage>
</organism>
<comment type="caution">
    <text evidence="11">The sequence shown here is derived from an EMBL/GenBank/DDBJ whole genome shotgun (WGS) entry which is preliminary data.</text>
</comment>
<feature type="compositionally biased region" description="Basic and acidic residues" evidence="8">
    <location>
        <begin position="853"/>
        <end position="867"/>
    </location>
</feature>